<reference evidence="2" key="1">
    <citation type="submission" date="2021-06" db="EMBL/GenBank/DDBJ databases">
        <title>Comparative genomics, transcriptomics and evolutionary studies reveal genomic signatures of adaptation to plant cell wall in hemibiotrophic fungi.</title>
        <authorList>
            <consortium name="DOE Joint Genome Institute"/>
            <person name="Baroncelli R."/>
            <person name="Diaz J.F."/>
            <person name="Benocci T."/>
            <person name="Peng M."/>
            <person name="Battaglia E."/>
            <person name="Haridas S."/>
            <person name="Andreopoulos W."/>
            <person name="Labutti K."/>
            <person name="Pangilinan J."/>
            <person name="Floch G.L."/>
            <person name="Makela M.R."/>
            <person name="Henrissat B."/>
            <person name="Grigoriev I.V."/>
            <person name="Crouch J.A."/>
            <person name="De Vries R.P."/>
            <person name="Sukno S.A."/>
            <person name="Thon M.R."/>
        </authorList>
    </citation>
    <scope>NUCLEOTIDE SEQUENCE</scope>
    <source>
        <strain evidence="2">CBS 125086</strain>
    </source>
</reference>
<sequence length="1232" mass="135275">MSDPEPDRCKQPGVLHGVAAPLNDALRGALYASIETIYAVGGSDTSIHHASEPGTDKGPHAVATNHDAGLEPSFSAPNRHLEAACARLTECLKRWESRIEDRSLHGQAAVYHFHPPSNILDFQNWVTSQSLSAADAALAARLRTLSPKLGFEVFPVVLKYAGTTCQFNGWVQQMNGHVEPVSDEQIGFWKPYQHVKHSPSIFQFNTFIGSTLAENVVCHVGNILDDRNVAWERARRGLFWQSPEEQRQFDEERRVREANPKWYLNIIPGTSSDLGHYLAPAMIIVPFSTQLEVVNVAEQPQPVAHIWRYLLAQCKQSVRSAAYFDAVKALCQFVWPEGDDPPTETRVLGMQIRNRQEWIDAIDSGIMGNLIMASLVFKYSQLCNGLTAQTQIEPSLDYTWVCENASVHGYSAADVLYGLRRFLFKRKNFLQIASIIDKLPAHSAIDHSTENVSELVQCTLDILDHPVSASHGRVVVNLLKLFGDFKMWSDMVQTAIASEPRQLDRHSQFMLGLLNRLLEVTKKDKLPVDEVTAFYQQYAGLMNSSHTLWQIRRLVSNVTKDQHPEAIAARKAWCVAEPTPELLNDKSEPPPTSHSVIAGLFRNLDRLGMHDQATSLADHIVQNVAEIEPIHMSPLWLPLLITLQDLADPKNPAFQRLFQAIFERYHEAVFEDLSGRLEQDPDCIPHMASCCSHCQKLDPYFEQPHWKTLHLVLPRDVVDHIETQLREQEKPIKTVVYGKNEANLTMQLTKTSLFNERLRAAENLRRQEATRTVRQFDPDRLLPFLGDKGEIMWRLGNAESQEAPENNPARSLASTSASAVRLSRPSSSSASDTSLDLLETSSTSLQQPSIKSEASLGTEREIGKATPKLKSHGGLYIIKAEPSSSGSDLRRRPAHKDIQELFRAATVKKEKSTLGSSQGLPKTSSISARDRLKSLSSVKRKSTPKYDETSAEQLRATLDKARSLRVTHGSSSGGSRAALSYPSKPATSPKRTDTAPSSEALRGNEPASSAIGRSSSPRGSQPHPSPSLRGTGTVGFVTRQPGAVAGSSTGPSPRLGSLTSGLSRGLGAGARARSPSESSSSANSSTRPDFMAAILDAERAKKRRPGSTWEVRSALGNVMGSGTSSGKARFDSLVQDKENLGRPSGLSRKPHTSIGAAGRASAVSGALAARSQNVRPGTTRIPASAGIKRKVDSSDDEVIDLCGDSLPLSAKKKKKKGVSTFDFLDDDPFSED</sequence>
<dbReference type="Proteomes" id="UP001230504">
    <property type="component" value="Unassembled WGS sequence"/>
</dbReference>
<dbReference type="AlphaFoldDB" id="A0AAD8VCF5"/>
<feature type="compositionally biased region" description="Polar residues" evidence="1">
    <location>
        <begin position="913"/>
        <end position="927"/>
    </location>
</feature>
<feature type="compositionally biased region" description="Polar residues" evidence="1">
    <location>
        <begin position="800"/>
        <end position="815"/>
    </location>
</feature>
<evidence type="ECO:0000313" key="3">
    <source>
        <dbReference type="Proteomes" id="UP001230504"/>
    </source>
</evidence>
<feature type="compositionally biased region" description="Low complexity" evidence="1">
    <location>
        <begin position="1155"/>
        <end position="1171"/>
    </location>
</feature>
<gene>
    <name evidence="2" type="ORF">LY79DRAFT_654596</name>
</gene>
<protein>
    <submittedName>
        <fullName evidence="2">Uncharacterized protein</fullName>
    </submittedName>
</protein>
<feature type="compositionally biased region" description="Low complexity" evidence="1">
    <location>
        <begin position="816"/>
        <end position="849"/>
    </location>
</feature>
<proteinExistence type="predicted"/>
<feature type="compositionally biased region" description="Low complexity" evidence="1">
    <location>
        <begin position="1050"/>
        <end position="1087"/>
    </location>
</feature>
<name>A0AAD8VCF5_9PEZI</name>
<evidence type="ECO:0000313" key="2">
    <source>
        <dbReference type="EMBL" id="KAK1600048.1"/>
    </source>
</evidence>
<feature type="region of interest" description="Disordered" evidence="1">
    <location>
        <begin position="908"/>
        <end position="1189"/>
    </location>
</feature>
<dbReference type="GeneID" id="85446892"/>
<dbReference type="EMBL" id="JAHLJV010000001">
    <property type="protein sequence ID" value="KAK1600048.1"/>
    <property type="molecule type" value="Genomic_DNA"/>
</dbReference>
<evidence type="ECO:0000256" key="1">
    <source>
        <dbReference type="SAM" id="MobiDB-lite"/>
    </source>
</evidence>
<dbReference type="RefSeq" id="XP_060420544.1">
    <property type="nucleotide sequence ID" value="XM_060562652.1"/>
</dbReference>
<accession>A0AAD8VCF5</accession>
<organism evidence="2 3">
    <name type="scientific">Colletotrichum navitas</name>
    <dbReference type="NCBI Taxonomy" id="681940"/>
    <lineage>
        <taxon>Eukaryota</taxon>
        <taxon>Fungi</taxon>
        <taxon>Dikarya</taxon>
        <taxon>Ascomycota</taxon>
        <taxon>Pezizomycotina</taxon>
        <taxon>Sordariomycetes</taxon>
        <taxon>Hypocreomycetidae</taxon>
        <taxon>Glomerellales</taxon>
        <taxon>Glomerellaceae</taxon>
        <taxon>Colletotrichum</taxon>
        <taxon>Colletotrichum graminicola species complex</taxon>
    </lineage>
</organism>
<keyword evidence="3" id="KW-1185">Reference proteome</keyword>
<comment type="caution">
    <text evidence="2">The sequence shown here is derived from an EMBL/GenBank/DDBJ whole genome shotgun (WGS) entry which is preliminary data.</text>
</comment>
<feature type="region of interest" description="Disordered" evidence="1">
    <location>
        <begin position="800"/>
        <end position="868"/>
    </location>
</feature>
<feature type="compositionally biased region" description="Basic and acidic residues" evidence="1">
    <location>
        <begin position="1128"/>
        <end position="1140"/>
    </location>
</feature>